<protein>
    <submittedName>
        <fullName evidence="4">Archaeosine tRNA-ribosyltransferase</fullName>
    </submittedName>
</protein>
<keyword evidence="4" id="KW-0808">Transferase</keyword>
<dbReference type="InterPro" id="IPR036895">
    <property type="entry name" value="Uracil-DNA_glycosylase-like_sf"/>
</dbReference>
<dbReference type="SUPFAM" id="SSF52141">
    <property type="entry name" value="Uracil-DNA glycosylase-like"/>
    <property type="match status" value="1"/>
</dbReference>
<keyword evidence="2" id="KW-0175">Coiled coil</keyword>
<dbReference type="EMBL" id="KP211890">
    <property type="protein sequence ID" value="ANV80504.1"/>
    <property type="molecule type" value="Genomic_DNA"/>
</dbReference>
<keyword evidence="1" id="KW-0819">tRNA processing</keyword>
<dbReference type="InterPro" id="IPR036511">
    <property type="entry name" value="TGT-like_sf"/>
</dbReference>
<dbReference type="Pfam" id="PF17884">
    <property type="entry name" value="DUF5591"/>
    <property type="match status" value="1"/>
</dbReference>
<dbReference type="GO" id="GO:0016740">
    <property type="term" value="F:transferase activity"/>
    <property type="evidence" value="ECO:0007669"/>
    <property type="project" value="UniProtKB-KW"/>
</dbReference>
<accession>A0A1B1TE12</accession>
<evidence type="ECO:0000256" key="1">
    <source>
        <dbReference type="ARBA" id="ARBA00022694"/>
    </source>
</evidence>
<dbReference type="InterPro" id="IPR040777">
    <property type="entry name" value="DUF5591"/>
</dbReference>
<dbReference type="SUPFAM" id="SSF88802">
    <property type="entry name" value="Pre-PUA domain"/>
    <property type="match status" value="1"/>
</dbReference>
<dbReference type="Gene3D" id="3.40.50.10630">
    <property type="entry name" value="Uracil-DNA glycosylase-like"/>
    <property type="match status" value="1"/>
</dbReference>
<proteinExistence type="predicted"/>
<reference evidence="4" key="2">
    <citation type="journal article" date="2015" name="ISME J.">
        <title>A new class of marine Euryarchaeota group II from the Mediterranean deep chlorophyll maximum.</title>
        <authorList>
            <person name="Martin-Cuadrado A.B."/>
            <person name="Garcia-Heredia I."/>
            <person name="Molto A.G."/>
            <person name="Lopez-Ubeda R."/>
            <person name="Kimes N."/>
            <person name="Lopez-Garcia P."/>
            <person name="Moreira D."/>
            <person name="Rodriguez-Valera F."/>
        </authorList>
    </citation>
    <scope>NUCLEOTIDE SEQUENCE</scope>
</reference>
<organism evidence="4">
    <name type="scientific">uncultured Poseidoniia archaeon</name>
    <dbReference type="NCBI Taxonomy" id="1697135"/>
    <lineage>
        <taxon>Archaea</taxon>
        <taxon>Methanobacteriati</taxon>
        <taxon>Thermoplasmatota</taxon>
        <taxon>Candidatus Poseidoniia</taxon>
        <taxon>environmental samples</taxon>
    </lineage>
</organism>
<feature type="coiled-coil region" evidence="2">
    <location>
        <begin position="208"/>
        <end position="235"/>
    </location>
</feature>
<feature type="domain" description="DUF5591" evidence="3">
    <location>
        <begin position="299"/>
        <end position="435"/>
    </location>
</feature>
<evidence type="ECO:0000313" key="4">
    <source>
        <dbReference type="EMBL" id="ANV80504.1"/>
    </source>
</evidence>
<name>A0A1B1TE12_9ARCH</name>
<dbReference type="SUPFAM" id="SSF51713">
    <property type="entry name" value="tRNA-guanine transglycosylase"/>
    <property type="match status" value="1"/>
</dbReference>
<sequence length="594" mass="66955">MVERPLARGVDSRMRFSRIFSLGDRKKPTSWTPAIILNEEDPSLPISLAPFISYRDSTYLPATISITTRGKFCYPFDSVDTWSSVEGLTLPPSLVDSNSGKLSVGDEILLVSWQSLHHDKSLLNEEIEPSIVILVDSPQLVQTQGMLVDALDSIRVRFPSSLIWTPGIGGPDNCALLSWLGVDLFDLSRSRSAASLNILLTSLGPREVEDSTDEMADMEAQCEEWKKSISATRAAIRDGSLRELAEKQSLSSPRSVERLRIHDKKISNQEGERSGLSRILGNKARLRCNSFTSRSDPLIQDWHRRISFDHTPPSHQTKVLVLLPCSASKPYRLSQSHQRFSKSINSRSVHEVMVTAPLGLVPRELEDIWPARNYDIPVTGEWDIDELRIIKEMFFNLVSRVGYSRIINHSGVDFGECEIEIIDTRKDFSAGSNEALSMLNDEINRVVEDFKLSKIKESTHRLEKLKSLSRFQHGSDLWLDDSKVEGRPPIFTIKKDGIQLAQWNPRSGRFAFSKSCLKILAKHDTLPRIFLHQNHSWKGDLFSTNVSSIIGEIRRGDEVLVFQNDELIGSARAEAPGWEWPNGPGRLGKAQHRL</sequence>
<dbReference type="GO" id="GO:0006400">
    <property type="term" value="P:tRNA modification"/>
    <property type="evidence" value="ECO:0007669"/>
    <property type="project" value="InterPro"/>
</dbReference>
<evidence type="ECO:0000259" key="3">
    <source>
        <dbReference type="Pfam" id="PF17884"/>
    </source>
</evidence>
<evidence type="ECO:0000256" key="2">
    <source>
        <dbReference type="SAM" id="Coils"/>
    </source>
</evidence>
<dbReference type="AlphaFoldDB" id="A0A1B1TE12"/>
<reference evidence="4" key="1">
    <citation type="submission" date="2014-11" db="EMBL/GenBank/DDBJ databases">
        <authorList>
            <person name="Zhu J."/>
            <person name="Qi W."/>
            <person name="Song R."/>
        </authorList>
    </citation>
    <scope>NUCLEOTIDE SEQUENCE</scope>
</reference>